<proteinExistence type="predicted"/>
<protein>
    <submittedName>
        <fullName evidence="1">Uncharacterized protein</fullName>
    </submittedName>
</protein>
<dbReference type="EMBL" id="JBFOLK010000008">
    <property type="protein sequence ID" value="KAL2491828.1"/>
    <property type="molecule type" value="Genomic_DNA"/>
</dbReference>
<organism evidence="1 2">
    <name type="scientific">Abeliophyllum distichum</name>
    <dbReference type="NCBI Taxonomy" id="126358"/>
    <lineage>
        <taxon>Eukaryota</taxon>
        <taxon>Viridiplantae</taxon>
        <taxon>Streptophyta</taxon>
        <taxon>Embryophyta</taxon>
        <taxon>Tracheophyta</taxon>
        <taxon>Spermatophyta</taxon>
        <taxon>Magnoliopsida</taxon>
        <taxon>eudicotyledons</taxon>
        <taxon>Gunneridae</taxon>
        <taxon>Pentapetalae</taxon>
        <taxon>asterids</taxon>
        <taxon>lamiids</taxon>
        <taxon>Lamiales</taxon>
        <taxon>Oleaceae</taxon>
        <taxon>Forsythieae</taxon>
        <taxon>Abeliophyllum</taxon>
    </lineage>
</organism>
<keyword evidence="2" id="KW-1185">Reference proteome</keyword>
<sequence length="137" mass="15864">MFTAPIPGKPLTLYVAAQECSLVKIKFVFKNENREADILANLAVILARSDEDIFHTISIVQRWVILPLLPENLEKNNNVDIIGKEVDDWRKLLIDYFQHHSYRITLVVRRKFGDVLLALSSIRTYTDARLMEYAFDA</sequence>
<name>A0ABD1RVT7_9LAMI</name>
<evidence type="ECO:0000313" key="2">
    <source>
        <dbReference type="Proteomes" id="UP001604336"/>
    </source>
</evidence>
<comment type="caution">
    <text evidence="1">The sequence shown here is derived from an EMBL/GenBank/DDBJ whole genome shotgun (WGS) entry which is preliminary data.</text>
</comment>
<accession>A0ABD1RVT7</accession>
<dbReference type="AlphaFoldDB" id="A0ABD1RVT7"/>
<dbReference type="Proteomes" id="UP001604336">
    <property type="component" value="Unassembled WGS sequence"/>
</dbReference>
<reference evidence="2" key="1">
    <citation type="submission" date="2024-07" db="EMBL/GenBank/DDBJ databases">
        <title>Two chromosome-level genome assemblies of Korean endemic species Abeliophyllum distichum and Forsythia ovata (Oleaceae).</title>
        <authorList>
            <person name="Jang H."/>
        </authorList>
    </citation>
    <scope>NUCLEOTIDE SEQUENCE [LARGE SCALE GENOMIC DNA]</scope>
</reference>
<evidence type="ECO:0000313" key="1">
    <source>
        <dbReference type="EMBL" id="KAL2491828.1"/>
    </source>
</evidence>
<gene>
    <name evidence="1" type="ORF">Adt_27456</name>
</gene>